<dbReference type="GO" id="GO:0045892">
    <property type="term" value="P:negative regulation of DNA-templated transcription"/>
    <property type="evidence" value="ECO:0007669"/>
    <property type="project" value="UniProtKB-ARBA"/>
</dbReference>
<evidence type="ECO:0000259" key="6">
    <source>
        <dbReference type="PROSITE" id="PS50977"/>
    </source>
</evidence>
<dbReference type="Pfam" id="PF00440">
    <property type="entry name" value="TetR_N"/>
    <property type="match status" value="1"/>
</dbReference>
<dbReference type="AlphaFoldDB" id="A0A4R5BTA9"/>
<evidence type="ECO:0000256" key="2">
    <source>
        <dbReference type="ARBA" id="ARBA00023125"/>
    </source>
</evidence>
<feature type="DNA-binding region" description="H-T-H motif" evidence="4">
    <location>
        <begin position="53"/>
        <end position="72"/>
    </location>
</feature>
<dbReference type="Proteomes" id="UP000294513">
    <property type="component" value="Unassembled WGS sequence"/>
</dbReference>
<keyword evidence="8" id="KW-1185">Reference proteome</keyword>
<dbReference type="GO" id="GO:0003700">
    <property type="term" value="F:DNA-binding transcription factor activity"/>
    <property type="evidence" value="ECO:0007669"/>
    <property type="project" value="TreeGrafter"/>
</dbReference>
<dbReference type="InterPro" id="IPR023772">
    <property type="entry name" value="DNA-bd_HTH_TetR-type_CS"/>
</dbReference>
<proteinExistence type="predicted"/>
<evidence type="ECO:0000313" key="7">
    <source>
        <dbReference type="EMBL" id="TDD88866.1"/>
    </source>
</evidence>
<dbReference type="Gene3D" id="1.10.357.10">
    <property type="entry name" value="Tetracycline Repressor, domain 2"/>
    <property type="match status" value="1"/>
</dbReference>
<dbReference type="PROSITE" id="PS50977">
    <property type="entry name" value="HTH_TETR_2"/>
    <property type="match status" value="1"/>
</dbReference>
<gene>
    <name evidence="7" type="ORF">E1298_14790</name>
</gene>
<feature type="domain" description="HTH tetR-type" evidence="6">
    <location>
        <begin position="30"/>
        <end position="90"/>
    </location>
</feature>
<organism evidence="7 8">
    <name type="scientific">Actinomadura rubrisoli</name>
    <dbReference type="NCBI Taxonomy" id="2530368"/>
    <lineage>
        <taxon>Bacteria</taxon>
        <taxon>Bacillati</taxon>
        <taxon>Actinomycetota</taxon>
        <taxon>Actinomycetes</taxon>
        <taxon>Streptosporangiales</taxon>
        <taxon>Thermomonosporaceae</taxon>
        <taxon>Actinomadura</taxon>
    </lineage>
</organism>
<comment type="caution">
    <text evidence="7">The sequence shown here is derived from an EMBL/GenBank/DDBJ whole genome shotgun (WGS) entry which is preliminary data.</text>
</comment>
<evidence type="ECO:0000256" key="4">
    <source>
        <dbReference type="PROSITE-ProRule" id="PRU00335"/>
    </source>
</evidence>
<dbReference type="PRINTS" id="PR00455">
    <property type="entry name" value="HTHTETR"/>
</dbReference>
<name>A0A4R5BTA9_9ACTN</name>
<dbReference type="InterPro" id="IPR039536">
    <property type="entry name" value="TetR_C_Proteobacteria"/>
</dbReference>
<dbReference type="InterPro" id="IPR009057">
    <property type="entry name" value="Homeodomain-like_sf"/>
</dbReference>
<evidence type="ECO:0000256" key="5">
    <source>
        <dbReference type="SAM" id="MobiDB-lite"/>
    </source>
</evidence>
<dbReference type="FunFam" id="1.10.10.60:FF:000141">
    <property type="entry name" value="TetR family transcriptional regulator"/>
    <property type="match status" value="1"/>
</dbReference>
<protein>
    <submittedName>
        <fullName evidence="7">TetR/AcrR family transcriptional regulator</fullName>
    </submittedName>
</protein>
<dbReference type="InterPro" id="IPR001647">
    <property type="entry name" value="HTH_TetR"/>
</dbReference>
<dbReference type="GO" id="GO:0000976">
    <property type="term" value="F:transcription cis-regulatory region binding"/>
    <property type="evidence" value="ECO:0007669"/>
    <property type="project" value="TreeGrafter"/>
</dbReference>
<keyword evidence="1" id="KW-0805">Transcription regulation</keyword>
<evidence type="ECO:0000256" key="3">
    <source>
        <dbReference type="ARBA" id="ARBA00023163"/>
    </source>
</evidence>
<reference evidence="7 8" key="1">
    <citation type="submission" date="2019-03" db="EMBL/GenBank/DDBJ databases">
        <title>Draft genome sequences of novel Actinobacteria.</title>
        <authorList>
            <person name="Sahin N."/>
            <person name="Ay H."/>
            <person name="Saygin H."/>
        </authorList>
    </citation>
    <scope>NUCLEOTIDE SEQUENCE [LARGE SCALE GENOMIC DNA]</scope>
    <source>
        <strain evidence="7 8">H3C3</strain>
    </source>
</reference>
<evidence type="ECO:0000313" key="8">
    <source>
        <dbReference type="Proteomes" id="UP000294513"/>
    </source>
</evidence>
<dbReference type="SUPFAM" id="SSF46689">
    <property type="entry name" value="Homeodomain-like"/>
    <property type="match status" value="1"/>
</dbReference>
<sequence>MTGRETEPRSALTARPGRRARPEGGPQGRPEKRRAIADAARRVFGREGYTRASVDAIAAEAGVSKRTIYNHFADKEELFLSVALEGADQVTAAIAQIMDRHLRKIVDLEEDLVAFSLDRVAAVTEFPDHFALVRALEAEVTRIPSATLEAWTAAGPPTAHLRLAPYLRDIADRGLLEIEDAERAANHLNLLTITDLNRRTYYGAIPVPDAETVQVITEGVRAFLRLYGPRPPN</sequence>
<keyword evidence="3" id="KW-0804">Transcription</keyword>
<dbReference type="RefSeq" id="WP_131893447.1">
    <property type="nucleotide sequence ID" value="NZ_SMKU01000062.1"/>
</dbReference>
<dbReference type="PANTHER" id="PTHR30055:SF146">
    <property type="entry name" value="HTH-TYPE TRANSCRIPTIONAL DUAL REGULATOR CECR"/>
    <property type="match status" value="1"/>
</dbReference>
<accession>A0A4R5BTA9</accession>
<dbReference type="InterPro" id="IPR050109">
    <property type="entry name" value="HTH-type_TetR-like_transc_reg"/>
</dbReference>
<dbReference type="PANTHER" id="PTHR30055">
    <property type="entry name" value="HTH-TYPE TRANSCRIPTIONAL REGULATOR RUTR"/>
    <property type="match status" value="1"/>
</dbReference>
<keyword evidence="2 4" id="KW-0238">DNA-binding</keyword>
<feature type="region of interest" description="Disordered" evidence="5">
    <location>
        <begin position="1"/>
        <end position="34"/>
    </location>
</feature>
<dbReference type="EMBL" id="SMKU01000062">
    <property type="protein sequence ID" value="TDD88866.1"/>
    <property type="molecule type" value="Genomic_DNA"/>
</dbReference>
<dbReference type="PROSITE" id="PS01081">
    <property type="entry name" value="HTH_TETR_1"/>
    <property type="match status" value="1"/>
</dbReference>
<dbReference type="Pfam" id="PF14246">
    <property type="entry name" value="TetR_C_7"/>
    <property type="match status" value="1"/>
</dbReference>
<evidence type="ECO:0000256" key="1">
    <source>
        <dbReference type="ARBA" id="ARBA00023015"/>
    </source>
</evidence>
<dbReference type="OrthoDB" id="7186128at2"/>